<accession>A0ACB7TKP7</accession>
<protein>
    <submittedName>
        <fullName evidence="1">Uncharacterized protein</fullName>
    </submittedName>
</protein>
<comment type="caution">
    <text evidence="1">The sequence shown here is derived from an EMBL/GenBank/DDBJ whole genome shotgun (WGS) entry which is preliminary data.</text>
</comment>
<dbReference type="Proteomes" id="UP000821845">
    <property type="component" value="Chromosome 1"/>
</dbReference>
<evidence type="ECO:0000313" key="1">
    <source>
        <dbReference type="EMBL" id="KAH6947543.1"/>
    </source>
</evidence>
<reference evidence="1" key="1">
    <citation type="submission" date="2020-05" db="EMBL/GenBank/DDBJ databases">
        <title>Large-scale comparative analyses of tick genomes elucidate their genetic diversity and vector capacities.</title>
        <authorList>
            <person name="Jia N."/>
            <person name="Wang J."/>
            <person name="Shi W."/>
            <person name="Du L."/>
            <person name="Sun Y."/>
            <person name="Zhan W."/>
            <person name="Jiang J."/>
            <person name="Wang Q."/>
            <person name="Zhang B."/>
            <person name="Ji P."/>
            <person name="Sakyi L.B."/>
            <person name="Cui X."/>
            <person name="Yuan T."/>
            <person name="Jiang B."/>
            <person name="Yang W."/>
            <person name="Lam T.T.-Y."/>
            <person name="Chang Q."/>
            <person name="Ding S."/>
            <person name="Wang X."/>
            <person name="Zhu J."/>
            <person name="Ruan X."/>
            <person name="Zhao L."/>
            <person name="Wei J."/>
            <person name="Que T."/>
            <person name="Du C."/>
            <person name="Cheng J."/>
            <person name="Dai P."/>
            <person name="Han X."/>
            <person name="Huang E."/>
            <person name="Gao Y."/>
            <person name="Liu J."/>
            <person name="Shao H."/>
            <person name="Ye R."/>
            <person name="Li L."/>
            <person name="Wei W."/>
            <person name="Wang X."/>
            <person name="Wang C."/>
            <person name="Yang T."/>
            <person name="Huo Q."/>
            <person name="Li W."/>
            <person name="Guo W."/>
            <person name="Chen H."/>
            <person name="Zhou L."/>
            <person name="Ni X."/>
            <person name="Tian J."/>
            <person name="Zhou Y."/>
            <person name="Sheng Y."/>
            <person name="Liu T."/>
            <person name="Pan Y."/>
            <person name="Xia L."/>
            <person name="Li J."/>
            <person name="Zhao F."/>
            <person name="Cao W."/>
        </authorList>
    </citation>
    <scope>NUCLEOTIDE SEQUENCE</scope>
    <source>
        <strain evidence="1">Hyas-2018</strain>
    </source>
</reference>
<gene>
    <name evidence="1" type="ORF">HPB50_019688</name>
</gene>
<proteinExistence type="predicted"/>
<organism evidence="1 2">
    <name type="scientific">Hyalomma asiaticum</name>
    <name type="common">Tick</name>
    <dbReference type="NCBI Taxonomy" id="266040"/>
    <lineage>
        <taxon>Eukaryota</taxon>
        <taxon>Metazoa</taxon>
        <taxon>Ecdysozoa</taxon>
        <taxon>Arthropoda</taxon>
        <taxon>Chelicerata</taxon>
        <taxon>Arachnida</taxon>
        <taxon>Acari</taxon>
        <taxon>Parasitiformes</taxon>
        <taxon>Ixodida</taxon>
        <taxon>Ixodoidea</taxon>
        <taxon>Ixodidae</taxon>
        <taxon>Hyalomminae</taxon>
        <taxon>Hyalomma</taxon>
    </lineage>
</organism>
<name>A0ACB7TKP7_HYAAI</name>
<keyword evidence="2" id="KW-1185">Reference proteome</keyword>
<sequence length="380" mass="41259">MAGHESDPTTQRLIRRFAAAKRINAFKASASRDLAPLHILHCSPTYQSPTQRSRHFRFPAGFRSSSQDSRRGPRRTSDSEDQTPPCVPKHASTASPSKKNRPKNLKVAFESVDIDTRLSAFHSENGSARFRTPPSRGHRLEEFSQVPTGRRRGVASAEPSPRPSRRTSVSSAASDDGCYRRMGDVVSRRTFPTVEPLAGDAVYANVPLLMRTDEPAAPAQGSPVGSSRESVGSARAYGHRGSAAPLIPSKKDISKSKSQNNDAETETDASDKPTKVSKPKPFDFLPWCLCSKGSAGRSSLPYGKPRQRPRLPAVAEEASRRNSTDIGTPEGELGFLQHLCLCAVCRAQMHSCQLLAQLVREAQGAAAELSRSGDCDENSL</sequence>
<dbReference type="EMBL" id="CM023481">
    <property type="protein sequence ID" value="KAH6947543.1"/>
    <property type="molecule type" value="Genomic_DNA"/>
</dbReference>
<evidence type="ECO:0000313" key="2">
    <source>
        <dbReference type="Proteomes" id="UP000821845"/>
    </source>
</evidence>